<dbReference type="EMBL" id="KZ824464">
    <property type="protein sequence ID" value="RAK97325.1"/>
    <property type="molecule type" value="Genomic_DNA"/>
</dbReference>
<reference evidence="4 5" key="1">
    <citation type="submission" date="2018-02" db="EMBL/GenBank/DDBJ databases">
        <title>The genomes of Aspergillus section Nigri reveals drivers in fungal speciation.</title>
        <authorList>
            <consortium name="DOE Joint Genome Institute"/>
            <person name="Vesth T.C."/>
            <person name="Nybo J."/>
            <person name="Theobald S."/>
            <person name="Brandl J."/>
            <person name="Frisvad J.C."/>
            <person name="Nielsen K.F."/>
            <person name="Lyhne E.K."/>
            <person name="Kogle M.E."/>
            <person name="Kuo A."/>
            <person name="Riley R."/>
            <person name="Clum A."/>
            <person name="Nolan M."/>
            <person name="Lipzen A."/>
            <person name="Salamov A."/>
            <person name="Henrissat B."/>
            <person name="Wiebenga A."/>
            <person name="De vries R.P."/>
            <person name="Grigoriev I.V."/>
            <person name="Mortensen U.H."/>
            <person name="Andersen M.R."/>
            <person name="Baker S.E."/>
        </authorList>
    </citation>
    <scope>NUCLEOTIDE SEQUENCE [LARGE SCALE GENOMIC DNA]</scope>
    <source>
        <strain evidence="4 5">CBS 121593</strain>
    </source>
</reference>
<evidence type="ECO:0000256" key="1">
    <source>
        <dbReference type="ARBA" id="ARBA00006484"/>
    </source>
</evidence>
<dbReference type="PANTHER" id="PTHR24321:SF12">
    <property type="entry name" value="SHORT-CHAIN DEHYDROGENASE_REDUCTASE FAMILY, PUTATIVE (AFU_ORTHOLOGUE AFUA_5G14340)-RELATED"/>
    <property type="match status" value="1"/>
</dbReference>
<dbReference type="AlphaFoldDB" id="A0A395GPA0"/>
<keyword evidence="2" id="KW-0521">NADP</keyword>
<dbReference type="GO" id="GO:0016491">
    <property type="term" value="F:oxidoreductase activity"/>
    <property type="evidence" value="ECO:0007669"/>
    <property type="project" value="UniProtKB-KW"/>
</dbReference>
<dbReference type="Gene3D" id="3.40.50.720">
    <property type="entry name" value="NAD(P)-binding Rossmann-like Domain"/>
    <property type="match status" value="1"/>
</dbReference>
<accession>A0A395GPA0</accession>
<evidence type="ECO:0000256" key="2">
    <source>
        <dbReference type="ARBA" id="ARBA00022857"/>
    </source>
</evidence>
<dbReference type="PRINTS" id="PR00081">
    <property type="entry name" value="GDHRDH"/>
</dbReference>
<dbReference type="OrthoDB" id="5840532at2759"/>
<sequence length="279" mass="29966">MVLSGTQLDGVALVVGSGRGIGQQTAFTLAEAGARVVVFADKDIDPAKESAEESKLYATHPEYQATHFTVNVIDEQGVQEMVDFVVNKFGRIDYAVNGAGIDSGIHKPMADTDIESYDRIQQINSRGMMLCCRAEAAAMRKQSSRSFTTRIGTRDIGRGAIVNIASANSFVGLLGKASYTISKHACLAITKMTGLDHSPEGIRCNAVCPAWVRTPMLDAEFAKNPEVRAQIEAMSPLKRPAECDEVADTVVYLLSPSASFINASHVVIDAALTATVRMH</sequence>
<keyword evidence="5" id="KW-1185">Reference proteome</keyword>
<dbReference type="Pfam" id="PF13561">
    <property type="entry name" value="adh_short_C2"/>
    <property type="match status" value="1"/>
</dbReference>
<gene>
    <name evidence="4" type="ORF">BO80DRAFT_414947</name>
</gene>
<comment type="similarity">
    <text evidence="1">Belongs to the short-chain dehydrogenases/reductases (SDR) family.</text>
</comment>
<proteinExistence type="inferred from homology"/>
<dbReference type="RefSeq" id="XP_025571653.1">
    <property type="nucleotide sequence ID" value="XM_025718123.1"/>
</dbReference>
<dbReference type="CDD" id="cd05233">
    <property type="entry name" value="SDR_c"/>
    <property type="match status" value="1"/>
</dbReference>
<evidence type="ECO:0000313" key="4">
    <source>
        <dbReference type="EMBL" id="RAK97325.1"/>
    </source>
</evidence>
<dbReference type="VEuPathDB" id="FungiDB:BO80DRAFT_414947"/>
<dbReference type="InterPro" id="IPR036291">
    <property type="entry name" value="NAD(P)-bd_dom_sf"/>
</dbReference>
<dbReference type="PRINTS" id="PR00080">
    <property type="entry name" value="SDRFAMILY"/>
</dbReference>
<dbReference type="PANTHER" id="PTHR24321">
    <property type="entry name" value="DEHYDROGENASES, SHORT CHAIN"/>
    <property type="match status" value="1"/>
</dbReference>
<dbReference type="InterPro" id="IPR002347">
    <property type="entry name" value="SDR_fam"/>
</dbReference>
<dbReference type="GeneID" id="37222988"/>
<evidence type="ECO:0000313" key="5">
    <source>
        <dbReference type="Proteomes" id="UP000249402"/>
    </source>
</evidence>
<dbReference type="FunFam" id="3.40.50.720:FF:000084">
    <property type="entry name" value="Short-chain dehydrogenase reductase"/>
    <property type="match status" value="1"/>
</dbReference>
<dbReference type="STRING" id="1448316.A0A395GPA0"/>
<organism evidence="4 5">
    <name type="scientific">Aspergillus ibericus CBS 121593</name>
    <dbReference type="NCBI Taxonomy" id="1448316"/>
    <lineage>
        <taxon>Eukaryota</taxon>
        <taxon>Fungi</taxon>
        <taxon>Dikarya</taxon>
        <taxon>Ascomycota</taxon>
        <taxon>Pezizomycotina</taxon>
        <taxon>Eurotiomycetes</taxon>
        <taxon>Eurotiomycetidae</taxon>
        <taxon>Eurotiales</taxon>
        <taxon>Aspergillaceae</taxon>
        <taxon>Aspergillus</taxon>
        <taxon>Aspergillus subgen. Circumdati</taxon>
    </lineage>
</organism>
<dbReference type="Proteomes" id="UP000249402">
    <property type="component" value="Unassembled WGS sequence"/>
</dbReference>
<evidence type="ECO:0000256" key="3">
    <source>
        <dbReference type="ARBA" id="ARBA00023002"/>
    </source>
</evidence>
<protein>
    <submittedName>
        <fullName evidence="4">Oxidoreductase</fullName>
    </submittedName>
</protein>
<keyword evidence="3" id="KW-0560">Oxidoreductase</keyword>
<dbReference type="SUPFAM" id="SSF51735">
    <property type="entry name" value="NAD(P)-binding Rossmann-fold domains"/>
    <property type="match status" value="1"/>
</dbReference>
<name>A0A395GPA0_9EURO</name>